<evidence type="ECO:0000313" key="1">
    <source>
        <dbReference type="EMBL" id="KAF2811728.1"/>
    </source>
</evidence>
<dbReference type="EMBL" id="MU003698">
    <property type="protein sequence ID" value="KAF2811728.1"/>
    <property type="molecule type" value="Genomic_DNA"/>
</dbReference>
<reference evidence="1 3" key="1">
    <citation type="journal article" date="2020" name="Stud. Mycol.">
        <title>101 Dothideomycetes genomes: a test case for predicting lifestyles and emergence of pathogens.</title>
        <authorList>
            <person name="Haridas S."/>
            <person name="Albert R."/>
            <person name="Binder M."/>
            <person name="Bloem J."/>
            <person name="Labutti K."/>
            <person name="Salamov A."/>
            <person name="Andreopoulos B."/>
            <person name="Baker S."/>
            <person name="Barry K."/>
            <person name="Bills G."/>
            <person name="Bluhm B."/>
            <person name="Cannon C."/>
            <person name="Castanera R."/>
            <person name="Culley D."/>
            <person name="Daum C."/>
            <person name="Ezra D."/>
            <person name="Gonzalez J."/>
            <person name="Henrissat B."/>
            <person name="Kuo A."/>
            <person name="Liang C."/>
            <person name="Lipzen A."/>
            <person name="Lutzoni F."/>
            <person name="Magnuson J."/>
            <person name="Mondo S."/>
            <person name="Nolan M."/>
            <person name="Ohm R."/>
            <person name="Pangilinan J."/>
            <person name="Park H.-J."/>
            <person name="Ramirez L."/>
            <person name="Alfaro M."/>
            <person name="Sun H."/>
            <person name="Tritt A."/>
            <person name="Yoshinaga Y."/>
            <person name="Zwiers L.-H."/>
            <person name="Turgeon B."/>
            <person name="Goodwin S."/>
            <person name="Spatafora J."/>
            <person name="Crous P."/>
            <person name="Grigoriev I."/>
        </authorList>
    </citation>
    <scope>NUCLEOTIDE SEQUENCE</scope>
    <source>
        <strain evidence="1 3">CBS 304.34</strain>
    </source>
</reference>
<reference evidence="3" key="2">
    <citation type="submission" date="2020-04" db="EMBL/GenBank/DDBJ databases">
        <authorList>
            <consortium name="NCBI Genome Project"/>
        </authorList>
    </citation>
    <scope>NUCLEOTIDE SEQUENCE</scope>
    <source>
        <strain evidence="3">CBS 304.34</strain>
    </source>
</reference>
<gene>
    <name evidence="1 3" type="ORF">BDZ99DRAFT_560092</name>
</gene>
<evidence type="ECO:0000313" key="3">
    <source>
        <dbReference type="RefSeq" id="XP_033578692.1"/>
    </source>
</evidence>
<dbReference type="Proteomes" id="UP000504636">
    <property type="component" value="Unplaced"/>
</dbReference>
<proteinExistence type="predicted"/>
<name>A0A6A6YT40_9PEZI</name>
<keyword evidence="2" id="KW-1185">Reference proteome</keyword>
<protein>
    <submittedName>
        <fullName evidence="1 3">Uncharacterized protein</fullName>
    </submittedName>
</protein>
<evidence type="ECO:0000313" key="2">
    <source>
        <dbReference type="Proteomes" id="UP000504636"/>
    </source>
</evidence>
<organism evidence="1">
    <name type="scientific">Mytilinidion resinicola</name>
    <dbReference type="NCBI Taxonomy" id="574789"/>
    <lineage>
        <taxon>Eukaryota</taxon>
        <taxon>Fungi</taxon>
        <taxon>Dikarya</taxon>
        <taxon>Ascomycota</taxon>
        <taxon>Pezizomycotina</taxon>
        <taxon>Dothideomycetes</taxon>
        <taxon>Pleosporomycetidae</taxon>
        <taxon>Mytilinidiales</taxon>
        <taxon>Mytilinidiaceae</taxon>
        <taxon>Mytilinidion</taxon>
    </lineage>
</organism>
<dbReference type="RefSeq" id="XP_033578692.1">
    <property type="nucleotide sequence ID" value="XM_033727277.1"/>
</dbReference>
<dbReference type="OrthoDB" id="5952526at2759"/>
<reference evidence="3" key="3">
    <citation type="submission" date="2025-04" db="UniProtKB">
        <authorList>
            <consortium name="RefSeq"/>
        </authorList>
    </citation>
    <scope>IDENTIFICATION</scope>
    <source>
        <strain evidence="3">CBS 304.34</strain>
    </source>
</reference>
<sequence>MLARNALAEALLKLDTRDAVEQAHDHFKDMLRLSRDDNFCIRHLLPALKLRLGRDRDCYRSAAWYEHRNTDFMQLDKHYGQDWSLTDKPDLDLRKYNAFASVELFTSQYSNLAHSVAIILVKIRLLRDLECLQRPVERLISSIVTNTKFIKVVNKQPLLIPLLKAQIEELYYAIERNNSHFWEALLQCEPDVRKDLTAPPRGYPKGTVQAMQVVLKYFYASWAETPGAIDFIRELRSRGLNGSEVLFEGS</sequence>
<dbReference type="AlphaFoldDB" id="A0A6A6YT40"/>
<dbReference type="GeneID" id="54468170"/>
<accession>A0A6A6YT40</accession>